<accession>A0ABC8R725</accession>
<dbReference type="Proteomes" id="UP001642360">
    <property type="component" value="Unassembled WGS sequence"/>
</dbReference>
<feature type="transmembrane region" description="Helical" evidence="2">
    <location>
        <begin position="18"/>
        <end position="37"/>
    </location>
</feature>
<dbReference type="AlphaFoldDB" id="A0ABC8R725"/>
<keyword evidence="2" id="KW-0472">Membrane</keyword>
<evidence type="ECO:0000256" key="2">
    <source>
        <dbReference type="SAM" id="Phobius"/>
    </source>
</evidence>
<feature type="region of interest" description="Disordered" evidence="1">
    <location>
        <begin position="47"/>
        <end position="67"/>
    </location>
</feature>
<feature type="compositionally biased region" description="Basic and acidic residues" evidence="1">
    <location>
        <begin position="55"/>
        <end position="67"/>
    </location>
</feature>
<reference evidence="3 4" key="1">
    <citation type="submission" date="2024-02" db="EMBL/GenBank/DDBJ databases">
        <authorList>
            <person name="Vignale AGUSTIN F."/>
            <person name="Sosa J E."/>
            <person name="Modenutti C."/>
        </authorList>
    </citation>
    <scope>NUCLEOTIDE SEQUENCE [LARGE SCALE GENOMIC DNA]</scope>
</reference>
<evidence type="ECO:0000313" key="3">
    <source>
        <dbReference type="EMBL" id="CAK9140811.1"/>
    </source>
</evidence>
<gene>
    <name evidence="3" type="ORF">ILEXP_LOCUS8324</name>
</gene>
<organism evidence="3 4">
    <name type="scientific">Ilex paraguariensis</name>
    <name type="common">yerba mate</name>
    <dbReference type="NCBI Taxonomy" id="185542"/>
    <lineage>
        <taxon>Eukaryota</taxon>
        <taxon>Viridiplantae</taxon>
        <taxon>Streptophyta</taxon>
        <taxon>Embryophyta</taxon>
        <taxon>Tracheophyta</taxon>
        <taxon>Spermatophyta</taxon>
        <taxon>Magnoliopsida</taxon>
        <taxon>eudicotyledons</taxon>
        <taxon>Gunneridae</taxon>
        <taxon>Pentapetalae</taxon>
        <taxon>asterids</taxon>
        <taxon>campanulids</taxon>
        <taxon>Aquifoliales</taxon>
        <taxon>Aquifoliaceae</taxon>
        <taxon>Ilex</taxon>
    </lineage>
</organism>
<evidence type="ECO:0000256" key="1">
    <source>
        <dbReference type="SAM" id="MobiDB-lite"/>
    </source>
</evidence>
<comment type="caution">
    <text evidence="3">The sequence shown here is derived from an EMBL/GenBank/DDBJ whole genome shotgun (WGS) entry which is preliminary data.</text>
</comment>
<feature type="non-terminal residue" evidence="3">
    <location>
        <position position="67"/>
    </location>
</feature>
<proteinExistence type="predicted"/>
<keyword evidence="2" id="KW-1133">Transmembrane helix</keyword>
<keyword evidence="2" id="KW-0812">Transmembrane</keyword>
<sequence>MAHLGKASLDTFEPFKWVVMWILTILGARELLSLMVCTKRIGPMTALPMGTSSRKRIEEGPSCHMRE</sequence>
<keyword evidence="4" id="KW-1185">Reference proteome</keyword>
<dbReference type="EMBL" id="CAUOFW020001079">
    <property type="protein sequence ID" value="CAK9140811.1"/>
    <property type="molecule type" value="Genomic_DNA"/>
</dbReference>
<evidence type="ECO:0000313" key="4">
    <source>
        <dbReference type="Proteomes" id="UP001642360"/>
    </source>
</evidence>
<name>A0ABC8R725_9AQUA</name>
<protein>
    <submittedName>
        <fullName evidence="3">Uncharacterized protein</fullName>
    </submittedName>
</protein>